<keyword evidence="4" id="KW-1185">Reference proteome</keyword>
<dbReference type="EMBL" id="JADKPN010000003">
    <property type="protein sequence ID" value="MBF4763123.1"/>
    <property type="molecule type" value="Genomic_DNA"/>
</dbReference>
<dbReference type="PANTHER" id="PTHR36842:SF1">
    <property type="entry name" value="PROTEIN TOLB"/>
    <property type="match status" value="1"/>
</dbReference>
<dbReference type="SUPFAM" id="SSF82171">
    <property type="entry name" value="DPP6 N-terminal domain-like"/>
    <property type="match status" value="1"/>
</dbReference>
<reference evidence="3" key="1">
    <citation type="submission" date="2020-11" db="EMBL/GenBank/DDBJ databases">
        <title>Nocardioides sp. nov., isolated from Soil of Cynanchum wilfordii Hemsley rhizosphere.</title>
        <authorList>
            <person name="Lee J.-S."/>
            <person name="Suh M.K."/>
            <person name="Kim J.-S."/>
        </authorList>
    </citation>
    <scope>NUCLEOTIDE SEQUENCE</scope>
    <source>
        <strain evidence="3">KCTC 19275</strain>
    </source>
</reference>
<dbReference type="Proteomes" id="UP000640489">
    <property type="component" value="Unassembled WGS sequence"/>
</dbReference>
<comment type="similarity">
    <text evidence="1">Belongs to the TolB family.</text>
</comment>
<evidence type="ECO:0000313" key="3">
    <source>
        <dbReference type="EMBL" id="MBF4763123.1"/>
    </source>
</evidence>
<gene>
    <name evidence="3" type="ORF">ISU07_08280</name>
</gene>
<dbReference type="PANTHER" id="PTHR36842">
    <property type="entry name" value="PROTEIN TOLB HOMOLOG"/>
    <property type="match status" value="1"/>
</dbReference>
<dbReference type="AlphaFoldDB" id="A0A930YDT2"/>
<feature type="chain" id="PRO_5038071522" evidence="2">
    <location>
        <begin position="27"/>
        <end position="351"/>
    </location>
</feature>
<keyword evidence="2" id="KW-0732">Signal</keyword>
<dbReference type="Gene3D" id="2.120.10.30">
    <property type="entry name" value="TolB, C-terminal domain"/>
    <property type="match status" value="2"/>
</dbReference>
<evidence type="ECO:0000313" key="4">
    <source>
        <dbReference type="Proteomes" id="UP000640489"/>
    </source>
</evidence>
<name>A0A930YDT2_9ACTN</name>
<feature type="signal peptide" evidence="2">
    <location>
        <begin position="1"/>
        <end position="26"/>
    </location>
</feature>
<dbReference type="InterPro" id="IPR011042">
    <property type="entry name" value="6-blade_b-propeller_TolB-like"/>
</dbReference>
<proteinExistence type="inferred from homology"/>
<evidence type="ECO:0000256" key="1">
    <source>
        <dbReference type="ARBA" id="ARBA00009820"/>
    </source>
</evidence>
<dbReference type="Pfam" id="PF07676">
    <property type="entry name" value="PD40"/>
    <property type="match status" value="5"/>
</dbReference>
<sequence length="351" mass="38753">MRIRILVVSTVVAALLTPVVPGPAYATYSGDNGRIAFRRFFNADKTWGAIFTINLDGTDERQVTHPPKGTVDRNPDISPDGTRILFQRENFECLDLCPTQQVWVVDADGSNAHRLAAGPQPARSCDDGGYCDASPAWSPDGKRIAFSRGSGPANEDFLLKRMGIYVMRADGTHVRRITQKSLPAQGEDQEPQWSPDGTRILFQRWNVRDARPKGSLALWVVTLATGREHRITPFRLRAGDTPDWSPDGTTILFHDNLEKDTRSANLWTVHPDGTHLRQLTFLDDDGVTNYLGSSFSPDGTRIVFGRRPATGGRSLNSADVFTMALDGTDEQPVTRTRAYDSYPDWGPAPAG</sequence>
<dbReference type="RefSeq" id="WP_194706302.1">
    <property type="nucleotide sequence ID" value="NZ_JADKPN010000003.1"/>
</dbReference>
<organism evidence="3 4">
    <name type="scientific">Nocardioides islandensis</name>
    <dbReference type="NCBI Taxonomy" id="433663"/>
    <lineage>
        <taxon>Bacteria</taxon>
        <taxon>Bacillati</taxon>
        <taxon>Actinomycetota</taxon>
        <taxon>Actinomycetes</taxon>
        <taxon>Propionibacteriales</taxon>
        <taxon>Nocardioidaceae</taxon>
        <taxon>Nocardioides</taxon>
    </lineage>
</organism>
<dbReference type="InterPro" id="IPR011659">
    <property type="entry name" value="WD40"/>
</dbReference>
<comment type="caution">
    <text evidence="3">The sequence shown here is derived from an EMBL/GenBank/DDBJ whole genome shotgun (WGS) entry which is preliminary data.</text>
</comment>
<protein>
    <submittedName>
        <fullName evidence="3">PD40 domain-containing protein</fullName>
    </submittedName>
</protein>
<evidence type="ECO:0000256" key="2">
    <source>
        <dbReference type="SAM" id="SignalP"/>
    </source>
</evidence>
<accession>A0A930YDT2</accession>